<name>A0A132B964_MOLSC</name>
<dbReference type="GeneID" id="28831355"/>
<accession>A0A132B964</accession>
<evidence type="ECO:0000313" key="4">
    <source>
        <dbReference type="Proteomes" id="UP000070700"/>
    </source>
</evidence>
<evidence type="ECO:0000313" key="3">
    <source>
        <dbReference type="EMBL" id="KUJ08793.1"/>
    </source>
</evidence>
<dbReference type="AlphaFoldDB" id="A0A132B964"/>
<dbReference type="Proteomes" id="UP000070700">
    <property type="component" value="Unassembled WGS sequence"/>
</dbReference>
<feature type="domain" description="Apple" evidence="2">
    <location>
        <begin position="242"/>
        <end position="322"/>
    </location>
</feature>
<gene>
    <name evidence="3" type="ORF">LY89DRAFT_764148</name>
</gene>
<evidence type="ECO:0000256" key="1">
    <source>
        <dbReference type="SAM" id="SignalP"/>
    </source>
</evidence>
<feature type="chain" id="PRO_5007288014" description="Apple domain-containing protein" evidence="1">
    <location>
        <begin position="21"/>
        <end position="322"/>
    </location>
</feature>
<keyword evidence="1" id="KW-0732">Signal</keyword>
<dbReference type="EMBL" id="KQ947434">
    <property type="protein sequence ID" value="KUJ08793.1"/>
    <property type="molecule type" value="Genomic_DNA"/>
</dbReference>
<dbReference type="InParanoid" id="A0A132B964"/>
<dbReference type="InterPro" id="IPR003609">
    <property type="entry name" value="Pan_app"/>
</dbReference>
<dbReference type="OrthoDB" id="3562088at2759"/>
<feature type="signal peptide" evidence="1">
    <location>
        <begin position="1"/>
        <end position="20"/>
    </location>
</feature>
<dbReference type="KEGG" id="psco:LY89DRAFT_764148"/>
<protein>
    <recommendedName>
        <fullName evidence="2">Apple domain-containing protein</fullName>
    </recommendedName>
</protein>
<evidence type="ECO:0000259" key="2">
    <source>
        <dbReference type="PROSITE" id="PS50948"/>
    </source>
</evidence>
<proteinExistence type="predicted"/>
<reference evidence="3 4" key="1">
    <citation type="submission" date="2015-10" db="EMBL/GenBank/DDBJ databases">
        <title>Full genome of DAOMC 229536 Phialocephala scopiformis, a fungal endophyte of spruce producing the potent anti-insectan compound rugulosin.</title>
        <authorList>
            <consortium name="DOE Joint Genome Institute"/>
            <person name="Walker A.K."/>
            <person name="Frasz S.L."/>
            <person name="Seifert K.A."/>
            <person name="Miller J.D."/>
            <person name="Mondo S.J."/>
            <person name="Labutti K."/>
            <person name="Lipzen A."/>
            <person name="Dockter R."/>
            <person name="Kennedy M."/>
            <person name="Grigoriev I.V."/>
            <person name="Spatafora J.W."/>
        </authorList>
    </citation>
    <scope>NUCLEOTIDE SEQUENCE [LARGE SCALE GENOMIC DNA]</scope>
    <source>
        <strain evidence="3 4">CBS 120377</strain>
    </source>
</reference>
<dbReference type="Pfam" id="PF00024">
    <property type="entry name" value="PAN_1"/>
    <property type="match status" value="1"/>
</dbReference>
<dbReference type="Gene3D" id="3.50.4.10">
    <property type="entry name" value="Hepatocyte Growth Factor"/>
    <property type="match status" value="1"/>
</dbReference>
<organism evidence="3 4">
    <name type="scientific">Mollisia scopiformis</name>
    <name type="common">Conifer needle endophyte fungus</name>
    <name type="synonym">Phialocephala scopiformis</name>
    <dbReference type="NCBI Taxonomy" id="149040"/>
    <lineage>
        <taxon>Eukaryota</taxon>
        <taxon>Fungi</taxon>
        <taxon>Dikarya</taxon>
        <taxon>Ascomycota</taxon>
        <taxon>Pezizomycotina</taxon>
        <taxon>Leotiomycetes</taxon>
        <taxon>Helotiales</taxon>
        <taxon>Mollisiaceae</taxon>
        <taxon>Mollisia</taxon>
    </lineage>
</organism>
<dbReference type="PROSITE" id="PS50948">
    <property type="entry name" value="PAN"/>
    <property type="match status" value="1"/>
</dbReference>
<dbReference type="RefSeq" id="XP_018063148.1">
    <property type="nucleotide sequence ID" value="XM_018221629.1"/>
</dbReference>
<keyword evidence="4" id="KW-1185">Reference proteome</keyword>
<sequence length="322" mass="34285">MLVQFPALAVVFAIQALGLALPNIGERLPAALNLERRLSSKKRPGYPVNQPRSTPNTCNKLDALYLIFVAPVYSAKASSFCSPYIHHSTTLHATVTPTVTVSTTLTSTDATITSVITDSVTATQTTQTTTTFTEPNQKKRAATTTSFGALVSAFAASEISSVCSCLFTATTSSTTATSTAPATTLSKTSTDLVTASTSVTTFVTTTTTTTIPVETDFTTPTYCSSSSLNGGGTYGAIYIPQCGESYAGLTYSNGESSYYDTFPTYTACLQQCDNDDNCLYYSFFETETTDNCLLIDSPNINNRYLTPNPDPSVNSGYYEMPG</sequence>